<feature type="coiled-coil region" evidence="9">
    <location>
        <begin position="542"/>
        <end position="569"/>
    </location>
</feature>
<keyword evidence="5" id="KW-0493">Microtubule</keyword>
<dbReference type="KEGG" id="dpa:109538261"/>
<keyword evidence="4" id="KW-0963">Cytoplasm</keyword>
<dbReference type="PANTHER" id="PTHR34031:SF1">
    <property type="entry name" value="CENTROSOMAL PROTEIN OF 162 KDA"/>
    <property type="match status" value="1"/>
</dbReference>
<name>A0AAR5PIV4_DENPD</name>
<proteinExistence type="inferred from homology"/>
<evidence type="ECO:0000256" key="10">
    <source>
        <dbReference type="SAM" id="MobiDB-lite"/>
    </source>
</evidence>
<accession>A0AAR5PIV4</accession>
<keyword evidence="7 9" id="KW-0175">Coiled coil</keyword>
<dbReference type="Proteomes" id="UP000019118">
    <property type="component" value="Unassembled WGS sequence"/>
</dbReference>
<evidence type="ECO:0000256" key="8">
    <source>
        <dbReference type="ARBA" id="ARBA00023212"/>
    </source>
</evidence>
<feature type="region of interest" description="Disordered" evidence="10">
    <location>
        <begin position="99"/>
        <end position="172"/>
    </location>
</feature>
<feature type="coiled-coil region" evidence="9">
    <location>
        <begin position="700"/>
        <end position="734"/>
    </location>
</feature>
<evidence type="ECO:0000256" key="7">
    <source>
        <dbReference type="ARBA" id="ARBA00023054"/>
    </source>
</evidence>
<keyword evidence="8" id="KW-0206">Cytoskeleton</keyword>
<evidence type="ECO:0000256" key="1">
    <source>
        <dbReference type="ARBA" id="ARBA00004114"/>
    </source>
</evidence>
<feature type="compositionally biased region" description="Polar residues" evidence="10">
    <location>
        <begin position="229"/>
        <end position="249"/>
    </location>
</feature>
<feature type="coiled-coil region" evidence="9">
    <location>
        <begin position="634"/>
        <end position="668"/>
    </location>
</feature>
<dbReference type="AlphaFoldDB" id="A0AAR5PIV4"/>
<reference evidence="12" key="1">
    <citation type="journal article" date="2013" name="Genome Biol.">
        <title>Draft genome of the mountain pine beetle, Dendroctonus ponderosae Hopkins, a major forest pest.</title>
        <authorList>
            <person name="Keeling C.I."/>
            <person name="Yuen M.M."/>
            <person name="Liao N.Y."/>
            <person name="Docking T.R."/>
            <person name="Chan S.K."/>
            <person name="Taylor G.A."/>
            <person name="Palmquist D.L."/>
            <person name="Jackman S.D."/>
            <person name="Nguyen A."/>
            <person name="Li M."/>
            <person name="Henderson H."/>
            <person name="Janes J.K."/>
            <person name="Zhao Y."/>
            <person name="Pandoh P."/>
            <person name="Moore R."/>
            <person name="Sperling F.A."/>
            <person name="Huber D.P."/>
            <person name="Birol I."/>
            <person name="Jones S.J."/>
            <person name="Bohlmann J."/>
        </authorList>
    </citation>
    <scope>NUCLEOTIDE SEQUENCE</scope>
</reference>
<evidence type="ECO:0000256" key="9">
    <source>
        <dbReference type="SAM" id="Coils"/>
    </source>
</evidence>
<evidence type="ECO:0000256" key="5">
    <source>
        <dbReference type="ARBA" id="ARBA00022701"/>
    </source>
</evidence>
<reference evidence="11" key="2">
    <citation type="submission" date="2024-08" db="UniProtKB">
        <authorList>
            <consortium name="EnsemblMetazoa"/>
        </authorList>
    </citation>
    <scope>IDENTIFICATION</scope>
</reference>
<evidence type="ECO:0000313" key="11">
    <source>
        <dbReference type="EnsemblMetazoa" id="XP_019760975.1"/>
    </source>
</evidence>
<organism evidence="11 12">
    <name type="scientific">Dendroctonus ponderosae</name>
    <name type="common">Mountain pine beetle</name>
    <dbReference type="NCBI Taxonomy" id="77166"/>
    <lineage>
        <taxon>Eukaryota</taxon>
        <taxon>Metazoa</taxon>
        <taxon>Ecdysozoa</taxon>
        <taxon>Arthropoda</taxon>
        <taxon>Hexapoda</taxon>
        <taxon>Insecta</taxon>
        <taxon>Pterygota</taxon>
        <taxon>Neoptera</taxon>
        <taxon>Endopterygota</taxon>
        <taxon>Coleoptera</taxon>
        <taxon>Polyphaga</taxon>
        <taxon>Cucujiformia</taxon>
        <taxon>Curculionidae</taxon>
        <taxon>Scolytinae</taxon>
        <taxon>Dendroctonus</taxon>
    </lineage>
</organism>
<evidence type="ECO:0000256" key="4">
    <source>
        <dbReference type="ARBA" id="ARBA00022490"/>
    </source>
</evidence>
<comment type="subcellular location">
    <subcellularLocation>
        <location evidence="1">Cytoplasm</location>
        <location evidence="1">Cytoskeleton</location>
        <location evidence="1">Microtubule organizing center</location>
        <location evidence="1">Centrosome</location>
        <location evidence="1">Centriole</location>
    </subcellularLocation>
</comment>
<protein>
    <recommendedName>
        <fullName evidence="3">Centrosomal protein of 162 kDa</fullName>
    </recommendedName>
</protein>
<feature type="compositionally biased region" description="Low complexity" evidence="10">
    <location>
        <begin position="121"/>
        <end position="139"/>
    </location>
</feature>
<dbReference type="InterPro" id="IPR038774">
    <property type="entry name" value="CEP162-like"/>
</dbReference>
<feature type="coiled-coil region" evidence="9">
    <location>
        <begin position="297"/>
        <end position="446"/>
    </location>
</feature>
<feature type="region of interest" description="Disordered" evidence="10">
    <location>
        <begin position="199"/>
        <end position="258"/>
    </location>
</feature>
<evidence type="ECO:0000256" key="3">
    <source>
        <dbReference type="ARBA" id="ARBA00021406"/>
    </source>
</evidence>
<dbReference type="PANTHER" id="PTHR34031">
    <property type="entry name" value="CENTROSOMAL PROTEIN OF 162 KDA"/>
    <property type="match status" value="1"/>
</dbReference>
<dbReference type="GO" id="GO:0060271">
    <property type="term" value="P:cilium assembly"/>
    <property type="evidence" value="ECO:0007669"/>
    <property type="project" value="TreeGrafter"/>
</dbReference>
<dbReference type="GO" id="GO:0005814">
    <property type="term" value="C:centriole"/>
    <property type="evidence" value="ECO:0007669"/>
    <property type="project" value="UniProtKB-SubCell"/>
</dbReference>
<sequence length="879" mass="100170">METKKPAFWWIKTPEKQLDESDKPIVPKLDLKNLHPSTSFTDILEQNSASKHGDPDIDVGSIIEEINRVAAQSPLGPFESSIAERSIDDIMKEAEKVYMESSKSFEQLSQRSKTSQNISELLSSNSKTSTPTPKSLSPLPMDPVDKYDSSSDYSDDFSQNSKSESDKLSTGSQKLDTLCKALKEIDNDKDTLVISKSKSYDETSDTLPNSPRAAKSTSLVKRSFKLPMSATSISPRQSFKNSPFMSTRTSPEKSPRTLHSPVMNLNASLAESQLKIAQPPDKSIIEPFNVPEDSKKIRQLSEEIEFRNKLIKTLEDDNGILRKDIQEMKCDLQNTQSLIERLKTELNTKTLSSPEINLELEKALEEVKDCKEINTSLQLQLETANKTHHHLKSSYDDLVSSNKNLERKVVELEATLAKYKAELINIQQAKAKLIENETNLKKLLDIEKLQGKSLRLQNEKDSKCIQDLNRQIKEMERIIARKHPDSVSALIVAAKENATDTNLTARKLLEDRIKTLEQEVTSRDLQSTKVFMEIQEKFNQMKNKYESHIEDLELHVSDLKNQMKKKTDTYDVYTQTFFKGKIPEKESFTIGVQTEAAAHKIKSAPVGRNKAPEKDNHKEDAHLLATIRGLQTDLSNKEKAILKLHKEIEELRKTNKRLQKEREGSLRNLSERKDFQSYPEKLVAYSRSGSVQDFRKEEALQQLKLDRDKVKQQLARLEEEYQNLKKKRLDDLTALQDAHEREISNYVSSVTPLREQLEMQQVSVKTLQSHLTKAKEELAIVNVERDHLNSRLMNGLQCGGAALGDGAGDRKEADVLLKKISNLEKHYEEREYRLRAIVQSLAQKSITNRSCDQCAERQQQLIGYKVELDQLLATVRALK</sequence>
<feature type="compositionally biased region" description="Polar residues" evidence="10">
    <location>
        <begin position="101"/>
        <end position="120"/>
    </location>
</feature>
<keyword evidence="12" id="KW-1185">Reference proteome</keyword>
<feature type="compositionally biased region" description="Polar residues" evidence="10">
    <location>
        <begin position="205"/>
        <end position="220"/>
    </location>
</feature>
<dbReference type="EnsemblMetazoa" id="XM_019905416.1">
    <property type="protein sequence ID" value="XP_019760975.1"/>
    <property type="gene ID" value="LOC109538261"/>
</dbReference>
<comment type="similarity">
    <text evidence="2">Belongs to the CEP162 family.</text>
</comment>
<evidence type="ECO:0000256" key="6">
    <source>
        <dbReference type="ARBA" id="ARBA00022794"/>
    </source>
</evidence>
<evidence type="ECO:0000313" key="12">
    <source>
        <dbReference type="Proteomes" id="UP000019118"/>
    </source>
</evidence>
<dbReference type="GeneID" id="109538261"/>
<evidence type="ECO:0000256" key="2">
    <source>
        <dbReference type="ARBA" id="ARBA00009485"/>
    </source>
</evidence>
<dbReference type="GO" id="GO:0005879">
    <property type="term" value="C:axonemal microtubule"/>
    <property type="evidence" value="ECO:0007669"/>
    <property type="project" value="TreeGrafter"/>
</dbReference>
<keyword evidence="6" id="KW-0970">Cilium biogenesis/degradation</keyword>